<reference evidence="1" key="1">
    <citation type="submission" date="2017-02" db="UniProtKB">
        <authorList>
            <consortium name="WormBaseParasite"/>
        </authorList>
    </citation>
    <scope>IDENTIFICATION</scope>
</reference>
<name>A0A0N4XB91_HAEPC</name>
<sequence length="84" mass="9542">LRSIGPNFPMLRAVATNLFSRNFCHFCISESSSGSRVFIESCKTSLSDEEVFLFRGHLRYFVPHRVGIIDFVVIQKCRGSVQIS</sequence>
<proteinExistence type="predicted"/>
<dbReference type="WBParaSite" id="HPLM_0002163601-mRNA-1">
    <property type="protein sequence ID" value="HPLM_0002163601-mRNA-1"/>
    <property type="gene ID" value="HPLM_0002163601"/>
</dbReference>
<protein>
    <submittedName>
        <fullName evidence="1">Ovule protein</fullName>
    </submittedName>
</protein>
<organism evidence="1">
    <name type="scientific">Haemonchus placei</name>
    <name type="common">Barber's pole worm</name>
    <dbReference type="NCBI Taxonomy" id="6290"/>
    <lineage>
        <taxon>Eukaryota</taxon>
        <taxon>Metazoa</taxon>
        <taxon>Ecdysozoa</taxon>
        <taxon>Nematoda</taxon>
        <taxon>Chromadorea</taxon>
        <taxon>Rhabditida</taxon>
        <taxon>Rhabditina</taxon>
        <taxon>Rhabditomorpha</taxon>
        <taxon>Strongyloidea</taxon>
        <taxon>Trichostrongylidae</taxon>
        <taxon>Haemonchus</taxon>
    </lineage>
</organism>
<dbReference type="AlphaFoldDB" id="A0A0N4XB91"/>
<accession>A0A0N4XB91</accession>
<evidence type="ECO:0000313" key="1">
    <source>
        <dbReference type="WBParaSite" id="HPLM_0002163601-mRNA-1"/>
    </source>
</evidence>